<keyword evidence="1" id="KW-1133">Transmembrane helix</keyword>
<dbReference type="AlphaFoldDB" id="A0A0G0GQG7"/>
<proteinExistence type="predicted"/>
<dbReference type="STRING" id="1618480.US11_C0001G0003"/>
<dbReference type="Pfam" id="PF12389">
    <property type="entry name" value="Peptidase_M73"/>
    <property type="match status" value="1"/>
</dbReference>
<dbReference type="InterPro" id="IPR022121">
    <property type="entry name" value="Peptidase_M73_camelysin"/>
</dbReference>
<dbReference type="Proteomes" id="UP000034344">
    <property type="component" value="Unassembled WGS sequence"/>
</dbReference>
<comment type="caution">
    <text evidence="2">The sequence shown here is derived from an EMBL/GenBank/DDBJ whole genome shotgun (WGS) entry which is preliminary data.</text>
</comment>
<organism evidence="2 3">
    <name type="scientific">Candidatus Roizmanbacteria bacterium GW2011_GWA2_36_23</name>
    <dbReference type="NCBI Taxonomy" id="1618480"/>
    <lineage>
        <taxon>Bacteria</taxon>
        <taxon>Candidatus Roizmaniibacteriota</taxon>
    </lineage>
</organism>
<evidence type="ECO:0000313" key="3">
    <source>
        <dbReference type="Proteomes" id="UP000034344"/>
    </source>
</evidence>
<keyword evidence="1" id="KW-0812">Transmembrane</keyword>
<evidence type="ECO:0000313" key="2">
    <source>
        <dbReference type="EMBL" id="KKQ02044.1"/>
    </source>
</evidence>
<reference evidence="2 3" key="1">
    <citation type="journal article" date="2015" name="Nature">
        <title>rRNA introns, odd ribosomes, and small enigmatic genomes across a large radiation of phyla.</title>
        <authorList>
            <person name="Brown C.T."/>
            <person name="Hug L.A."/>
            <person name="Thomas B.C."/>
            <person name="Sharon I."/>
            <person name="Castelle C.J."/>
            <person name="Singh A."/>
            <person name="Wilkins M.J."/>
            <person name="Williams K.H."/>
            <person name="Banfield J.F."/>
        </authorList>
    </citation>
    <scope>NUCLEOTIDE SEQUENCE [LARGE SCALE GENOMIC DNA]</scope>
</reference>
<feature type="transmembrane region" description="Helical" evidence="1">
    <location>
        <begin position="6"/>
        <end position="30"/>
    </location>
</feature>
<name>A0A0G0GQG7_9BACT</name>
<evidence type="ECO:0000256" key="1">
    <source>
        <dbReference type="SAM" id="Phobius"/>
    </source>
</evidence>
<dbReference type="EMBL" id="LBRS01000001">
    <property type="protein sequence ID" value="KKQ02044.1"/>
    <property type="molecule type" value="Genomic_DNA"/>
</dbReference>
<protein>
    <submittedName>
        <fullName evidence="2">Uncharacterized protein</fullName>
    </submittedName>
</protein>
<accession>A0A0G0GQG7</accession>
<keyword evidence="1" id="KW-0472">Membrane</keyword>
<gene>
    <name evidence="2" type="ORF">US11_C0001G0003</name>
</gene>
<sequence>MHNKRVWLSVTIILAVGAALIGGTLAYFIATRTAASNRFEMGTLDLNVASNGQVNEPFVIENMGDNANIEGTKTWTVKNTGTLPGRLLVRVLNLQNLENGCNDQEKMIEPNCEADTEGELGGVLTANVALDGVDKVSSTLATALMTKIGDDWNALPNIVLQPNEQRTVTVHWATPESAYSNEIQSDSLSYDMNIRLVQIINGPTPANR</sequence>